<evidence type="ECO:0000313" key="1">
    <source>
        <dbReference type="EMBL" id="APA97531.1"/>
    </source>
</evidence>
<dbReference type="OrthoDB" id="4561040at2"/>
<dbReference type="AlphaFoldDB" id="A0A0B8NB41"/>
<dbReference type="EMBL" id="BBYQ01000113">
    <property type="protein sequence ID" value="GAP31419.1"/>
    <property type="molecule type" value="Genomic_DNA"/>
</dbReference>
<evidence type="ECO:0000313" key="2">
    <source>
        <dbReference type="EMBL" id="GAP31419.1"/>
    </source>
</evidence>
<dbReference type="KEGG" id="nsr:NS506_03479"/>
<reference evidence="2 3" key="2">
    <citation type="journal article" date="2016" name="Genome Announc.">
        <title>Draft Genome Sequence of Erythromycin- and Oxytetracycline-Sensitive Nocardia seriolae Strain U-1 (NBRC 110359).</title>
        <authorList>
            <person name="Imajoh M."/>
            <person name="Sukeda M."/>
            <person name="Shimizu M."/>
            <person name="Yamane J."/>
            <person name="Ohnishi K."/>
            <person name="Oshima S."/>
        </authorList>
    </citation>
    <scope>NUCLEOTIDE SEQUENCE [LARGE SCALE GENOMIC DNA]</scope>
    <source>
        <strain evidence="2 3">U-1</strain>
    </source>
</reference>
<reference evidence="1 4" key="3">
    <citation type="submission" date="2016-10" db="EMBL/GenBank/DDBJ databases">
        <title>Genome sequence of Nocardia seriolae strain EM150506, isolated from Anguila japonica.</title>
        <authorList>
            <person name="Han H.-J."/>
        </authorList>
    </citation>
    <scope>NUCLEOTIDE SEQUENCE [LARGE SCALE GENOMIC DNA]</scope>
    <source>
        <strain evidence="1 4">EM150506</strain>
    </source>
</reference>
<dbReference type="EMBL" id="CP017839">
    <property type="protein sequence ID" value="APA97531.1"/>
    <property type="molecule type" value="Genomic_DNA"/>
</dbReference>
<dbReference type="RefSeq" id="WP_033089975.1">
    <property type="nucleotide sequence ID" value="NZ_AP017900.1"/>
</dbReference>
<proteinExistence type="predicted"/>
<keyword evidence="3" id="KW-1185">Reference proteome</keyword>
<organism evidence="2 3">
    <name type="scientific">Nocardia seriolae</name>
    <dbReference type="NCBI Taxonomy" id="37332"/>
    <lineage>
        <taxon>Bacteria</taxon>
        <taxon>Bacillati</taxon>
        <taxon>Actinomycetota</taxon>
        <taxon>Actinomycetes</taxon>
        <taxon>Mycobacteriales</taxon>
        <taxon>Nocardiaceae</taxon>
        <taxon>Nocardia</taxon>
    </lineage>
</organism>
<sequence length="104" mass="11656">MRIRPTALGFVDDEWSGVGAQWDRAQVARLARRLGYALIWPDENSMLALVDQVRESDVDAVLIPSSVHLDALTLDRLMHTCDVETVLPRETFARYFGGRQGCPA</sequence>
<accession>A0A0B8NB41</accession>
<dbReference type="Proteomes" id="UP000037179">
    <property type="component" value="Unassembled WGS sequence"/>
</dbReference>
<evidence type="ECO:0000313" key="3">
    <source>
        <dbReference type="Proteomes" id="UP000037179"/>
    </source>
</evidence>
<name>A0A0B8NB41_9NOCA</name>
<gene>
    <name evidence="1" type="ORF">NS506_03479</name>
    <name evidence="2" type="ORF">NSK11_contig00113-0037</name>
</gene>
<dbReference type="GeneID" id="93375930"/>
<evidence type="ECO:0000313" key="4">
    <source>
        <dbReference type="Proteomes" id="UP000180166"/>
    </source>
</evidence>
<protein>
    <submittedName>
        <fullName evidence="2">Uncharacterized protein</fullName>
    </submittedName>
</protein>
<reference evidence="3" key="1">
    <citation type="submission" date="2015-07" db="EMBL/GenBank/DDBJ databases">
        <title>Nocardia seriolae U-1 whole genome shotgun sequence.</title>
        <authorList>
            <person name="Imajoh M."/>
            <person name="Fukumoto Y."/>
            <person name="Sukeda M."/>
            <person name="Yamane J."/>
            <person name="Yamasaki K."/>
            <person name="Shimizu M."/>
            <person name="Ohnishi K."/>
            <person name="Oshima S."/>
        </authorList>
    </citation>
    <scope>NUCLEOTIDE SEQUENCE [LARGE SCALE GENOMIC DNA]</scope>
    <source>
        <strain evidence="3">U-1</strain>
    </source>
</reference>
<dbReference type="Proteomes" id="UP000180166">
    <property type="component" value="Chromosome"/>
</dbReference>